<dbReference type="Proteomes" id="UP000824881">
    <property type="component" value="Unassembled WGS sequence"/>
</dbReference>
<sequence length="152" mass="17468">MSATPENVQYDHPQTKSKETEAFELDPRSRVVRYDRYYDVIDSRGRFSGTSVEIKSPALCQLLIDINAGMENLELTITDPTCEPKLLFLSFRGLQKALEEEEEKKSKDEAFIADIKVAISYVEDKHKALFTELNNLLPRKTITFRILDDFSS</sequence>
<name>A0ACB7IQ54_PLECO</name>
<reference evidence="1 2" key="1">
    <citation type="journal article" date="2021" name="Appl. Environ. Microbiol.">
        <title>Genetic linkage and physical mapping for an oyster mushroom Pleurotus cornucopiae and QTL analysis for the trait cap color.</title>
        <authorList>
            <person name="Zhang Y."/>
            <person name="Gao W."/>
            <person name="Sonnenberg A."/>
            <person name="Chen Q."/>
            <person name="Zhang J."/>
            <person name="Huang C."/>
        </authorList>
    </citation>
    <scope>NUCLEOTIDE SEQUENCE [LARGE SCALE GENOMIC DNA]</scope>
    <source>
        <strain evidence="1">CCMSSC00406</strain>
    </source>
</reference>
<evidence type="ECO:0000313" key="2">
    <source>
        <dbReference type="Proteomes" id="UP000824881"/>
    </source>
</evidence>
<protein>
    <submittedName>
        <fullName evidence="1">Uncharacterized protein</fullName>
    </submittedName>
</protein>
<organism evidence="1 2">
    <name type="scientific">Pleurotus cornucopiae</name>
    <name type="common">Cornucopia mushroom</name>
    <dbReference type="NCBI Taxonomy" id="5321"/>
    <lineage>
        <taxon>Eukaryota</taxon>
        <taxon>Fungi</taxon>
        <taxon>Dikarya</taxon>
        <taxon>Basidiomycota</taxon>
        <taxon>Agaricomycotina</taxon>
        <taxon>Agaricomycetes</taxon>
        <taxon>Agaricomycetidae</taxon>
        <taxon>Agaricales</taxon>
        <taxon>Pleurotineae</taxon>
        <taxon>Pleurotaceae</taxon>
        <taxon>Pleurotus</taxon>
    </lineage>
</organism>
<proteinExistence type="predicted"/>
<gene>
    <name evidence="1" type="ORF">CCMSSC00406_0010184</name>
</gene>
<dbReference type="EMBL" id="WQMT02000009">
    <property type="protein sequence ID" value="KAG9219721.1"/>
    <property type="molecule type" value="Genomic_DNA"/>
</dbReference>
<keyword evidence="2" id="KW-1185">Reference proteome</keyword>
<accession>A0ACB7IQ54</accession>
<comment type="caution">
    <text evidence="1">The sequence shown here is derived from an EMBL/GenBank/DDBJ whole genome shotgun (WGS) entry which is preliminary data.</text>
</comment>
<evidence type="ECO:0000313" key="1">
    <source>
        <dbReference type="EMBL" id="KAG9219721.1"/>
    </source>
</evidence>